<dbReference type="PANTHER" id="PTHR38662:SF1">
    <property type="entry name" value="COBALT TRANSPORT PROTEIN CBIN"/>
    <property type="match status" value="1"/>
</dbReference>
<feature type="transmembrane region" description="Helical" evidence="10">
    <location>
        <begin position="7"/>
        <end position="25"/>
    </location>
</feature>
<keyword evidence="1 10" id="KW-0171">Cobalt transport</keyword>
<evidence type="ECO:0000256" key="4">
    <source>
        <dbReference type="ARBA" id="ARBA00022573"/>
    </source>
</evidence>
<evidence type="ECO:0000256" key="8">
    <source>
        <dbReference type="ARBA" id="ARBA00023136"/>
    </source>
</evidence>
<proteinExistence type="inferred from homology"/>
<dbReference type="GO" id="GO:0015087">
    <property type="term" value="F:cobalt ion transmembrane transporter activity"/>
    <property type="evidence" value="ECO:0007669"/>
    <property type="project" value="UniProtKB-UniRule"/>
</dbReference>
<feature type="transmembrane region" description="Helical" evidence="10">
    <location>
        <begin position="65"/>
        <end position="83"/>
    </location>
</feature>
<comment type="subunit">
    <text evidence="10">Forms an energy-coupling factor (ECF) transporter complex composed of an ATP-binding protein (A component, CbiO), a transmembrane protein (T component, CbiQ) and 2 possible substrate-capture proteins (S components, CbiM and CbiN) of unknown stoichimetry.</text>
</comment>
<name>A0A1D8GDY7_9FIRM</name>
<evidence type="ECO:0000256" key="6">
    <source>
        <dbReference type="ARBA" id="ARBA00022989"/>
    </source>
</evidence>
<dbReference type="Pfam" id="PF02553">
    <property type="entry name" value="CbiN"/>
    <property type="match status" value="1"/>
</dbReference>
<evidence type="ECO:0000256" key="9">
    <source>
        <dbReference type="ARBA" id="ARBA00023285"/>
    </source>
</evidence>
<comment type="pathway">
    <text evidence="10">Cofactor biosynthesis; adenosylcobalamin biosynthesis.</text>
</comment>
<dbReference type="GO" id="GO:0005886">
    <property type="term" value="C:plasma membrane"/>
    <property type="evidence" value="ECO:0007669"/>
    <property type="project" value="UniProtKB-SubCell"/>
</dbReference>
<dbReference type="STRING" id="1424294.Gferi_05805"/>
<keyword evidence="2 10" id="KW-0813">Transport</keyword>
<keyword evidence="6 10" id="KW-1133">Transmembrane helix</keyword>
<evidence type="ECO:0000256" key="10">
    <source>
        <dbReference type="HAMAP-Rule" id="MF_00330"/>
    </source>
</evidence>
<dbReference type="NCBIfam" id="TIGR01165">
    <property type="entry name" value="cbiN"/>
    <property type="match status" value="1"/>
</dbReference>
<dbReference type="RefSeq" id="WP_069974680.1">
    <property type="nucleotide sequence ID" value="NZ_CP017269.1"/>
</dbReference>
<comment type="subcellular location">
    <subcellularLocation>
        <location evidence="10">Cell membrane</location>
        <topology evidence="10">Multi-pass membrane protein</topology>
    </subcellularLocation>
</comment>
<dbReference type="NCBIfam" id="NF002780">
    <property type="entry name" value="PRK02898.1"/>
    <property type="match status" value="1"/>
</dbReference>
<dbReference type="KEGG" id="gfe:Gferi_05805"/>
<dbReference type="UniPathway" id="UPA00148"/>
<accession>A0A1D8GDY7</accession>
<dbReference type="InterPro" id="IPR003705">
    <property type="entry name" value="CbiN"/>
</dbReference>
<comment type="function">
    <text evidence="10">Part of the energy-coupling factor (ECF) transporter complex CbiMNOQ involved in cobalt import.</text>
</comment>
<keyword evidence="7 10" id="KW-0406">Ion transport</keyword>
<evidence type="ECO:0000313" key="12">
    <source>
        <dbReference type="Proteomes" id="UP000095743"/>
    </source>
</evidence>
<dbReference type="EMBL" id="CP017269">
    <property type="protein sequence ID" value="AOT69114.1"/>
    <property type="molecule type" value="Genomic_DNA"/>
</dbReference>
<reference evidence="11 12" key="1">
    <citation type="submission" date="2016-09" db="EMBL/GenBank/DDBJ databases">
        <title>Genomic analysis reveals versatility of anaerobic energy metabolism of Geosporobacter ferrireducens IRF9 of phylum Firmicutes.</title>
        <authorList>
            <person name="Kim S.-J."/>
        </authorList>
    </citation>
    <scope>NUCLEOTIDE SEQUENCE [LARGE SCALE GENOMIC DNA]</scope>
    <source>
        <strain evidence="11 12">IRF9</strain>
    </source>
</reference>
<evidence type="ECO:0000256" key="2">
    <source>
        <dbReference type="ARBA" id="ARBA00022448"/>
    </source>
</evidence>
<evidence type="ECO:0000256" key="1">
    <source>
        <dbReference type="ARBA" id="ARBA00022426"/>
    </source>
</evidence>
<dbReference type="Proteomes" id="UP000095743">
    <property type="component" value="Chromosome"/>
</dbReference>
<evidence type="ECO:0000313" key="11">
    <source>
        <dbReference type="EMBL" id="AOT69114.1"/>
    </source>
</evidence>
<evidence type="ECO:0000256" key="3">
    <source>
        <dbReference type="ARBA" id="ARBA00022475"/>
    </source>
</evidence>
<keyword evidence="12" id="KW-1185">Reference proteome</keyword>
<keyword evidence="9 10" id="KW-0170">Cobalt</keyword>
<dbReference type="PANTHER" id="PTHR38662">
    <property type="entry name" value="COBALT TRANSPORT PROTEIN CBIN"/>
    <property type="match status" value="1"/>
</dbReference>
<keyword evidence="8 10" id="KW-0472">Membrane</keyword>
<keyword evidence="4 10" id="KW-0169">Cobalamin biosynthesis</keyword>
<dbReference type="HAMAP" id="MF_00330">
    <property type="entry name" value="CbiN"/>
    <property type="match status" value="1"/>
</dbReference>
<comment type="similarity">
    <text evidence="10">Belongs to the CbiN family.</text>
</comment>
<dbReference type="AlphaFoldDB" id="A0A1D8GDY7"/>
<sequence>MKLGKKNMILLLMVVIISIIPLLILPDAEYGGADGEAEEMITMLQPDYEPWFEALWEPPSGEIESLLFALQAAIGTGIITYYLGYMAGKNKSKAVTNS</sequence>
<dbReference type="GO" id="GO:0009236">
    <property type="term" value="P:cobalamin biosynthetic process"/>
    <property type="evidence" value="ECO:0007669"/>
    <property type="project" value="UniProtKB-UniRule"/>
</dbReference>
<keyword evidence="5 10" id="KW-0812">Transmembrane</keyword>
<organism evidence="11 12">
    <name type="scientific">Geosporobacter ferrireducens</name>
    <dbReference type="NCBI Taxonomy" id="1424294"/>
    <lineage>
        <taxon>Bacteria</taxon>
        <taxon>Bacillati</taxon>
        <taxon>Bacillota</taxon>
        <taxon>Clostridia</taxon>
        <taxon>Peptostreptococcales</taxon>
        <taxon>Thermotaleaceae</taxon>
        <taxon>Geosporobacter</taxon>
    </lineage>
</organism>
<evidence type="ECO:0000256" key="5">
    <source>
        <dbReference type="ARBA" id="ARBA00022692"/>
    </source>
</evidence>
<evidence type="ECO:0000256" key="7">
    <source>
        <dbReference type="ARBA" id="ARBA00023065"/>
    </source>
</evidence>
<keyword evidence="3 10" id="KW-1003">Cell membrane</keyword>
<gene>
    <name evidence="10" type="primary">cbiN</name>
    <name evidence="11" type="ORF">Gferi_05805</name>
</gene>
<dbReference type="OrthoDB" id="1551318at2"/>
<protein>
    <recommendedName>
        <fullName evidence="10">Cobalt transport protein CbiN</fullName>
    </recommendedName>
    <alternativeName>
        <fullName evidence="10">Energy-coupling factor transporter probable substrate-capture protein CbiN</fullName>
        <shortName evidence="10">ECF transporter S component CbiN</shortName>
    </alternativeName>
</protein>